<evidence type="ECO:0000259" key="3">
    <source>
        <dbReference type="Pfam" id="PF17661"/>
    </source>
</evidence>
<evidence type="ECO:0000256" key="1">
    <source>
        <dbReference type="SAM" id="Coils"/>
    </source>
</evidence>
<keyword evidence="1" id="KW-0175">Coiled coil</keyword>
<dbReference type="InterPro" id="IPR052434">
    <property type="entry name" value="Tectonic-like_complex_comp"/>
</dbReference>
<proteinExistence type="predicted"/>
<name>A0ABM1E2Z3_PRICU</name>
<evidence type="ECO:0000256" key="2">
    <source>
        <dbReference type="SAM" id="MobiDB-lite"/>
    </source>
</evidence>
<protein>
    <submittedName>
        <fullName evidence="5">Coiled-coil and C2 domain-containing protein 2A-like</fullName>
    </submittedName>
</protein>
<dbReference type="Pfam" id="PF17661">
    <property type="entry name" value="DUF5523"/>
    <property type="match status" value="1"/>
</dbReference>
<sequence length="681" mass="78704">MDTTADELRERLQKRRAALRQSAINDTTFDTEAETSYSSKHVKDETWDTTIETLEQENAQQIEEENSLVKDLHSKHKKTRKVLSKTLVTDEEADITSELEKVKDKLRHHKEESRVEEELATPRLLETTEHTLEIPVITPRKSLPSSRDEGSVTSASSIGRSPAAAGMSIRERMQARLKSKQEQAAAQTEPGRRLRRKDWAEISTRFDATEPGQSRDEEETQLLEKSQRLRERWKTSASASVAKAQVTTEEAYDFFTRVWEPEAVEMTTTAPQRKPSAASHPEPSTSDEAQAGKSGEEIQTEEEEKAKVEEEPQVEDTTDETKLLIEDFTDSEDWQPQRAAPAEYIPYRTRVDREQAFYFTPSTMTIPTRLKIPDESEVRNLEEEGLYVGERPPVNQINMNLMEDRLLHERNRGGKWFGDDGWLKALPDPLKPAPCRPPVPEDEEADLNLEYRKAMSREFDSRYIDGSADNRGRYQLNVNVSVLAFSHHPLFSREHVLATRLAQMHEDFCCRREKNAAVFLTDKLQALKTAADHLKGIVRRAEEQQGQADLEEPRQRLSDYTLDIRQTRVLRDAELAKDRQLLKSTIKTWKKIKSLREFQGYTNTSVRLLIHKQVSNKEEDERLWNQEIEDEVDETEEEHAVVYESQLKEHRKAVELWKAQKKAKVRMPFGHKSFMTDNKVI</sequence>
<feature type="region of interest" description="Disordered" evidence="2">
    <location>
        <begin position="137"/>
        <end position="223"/>
    </location>
</feature>
<dbReference type="RefSeq" id="XP_014666564.1">
    <property type="nucleotide sequence ID" value="XM_014811078.1"/>
</dbReference>
<dbReference type="InterPro" id="IPR041510">
    <property type="entry name" value="DUF5523"/>
</dbReference>
<dbReference type="PANTHER" id="PTHR20837:SF0">
    <property type="entry name" value="COILED-COIL AND C2 DOMAIN-CONTAINING PROTEIN 2A"/>
    <property type="match status" value="1"/>
</dbReference>
<feature type="coiled-coil region" evidence="1">
    <location>
        <begin position="51"/>
        <end position="119"/>
    </location>
</feature>
<dbReference type="PANTHER" id="PTHR20837">
    <property type="entry name" value="CENTROSOMAL PROTEIN-RELATED"/>
    <property type="match status" value="1"/>
</dbReference>
<feature type="region of interest" description="Disordered" evidence="2">
    <location>
        <begin position="266"/>
        <end position="320"/>
    </location>
</feature>
<keyword evidence="4" id="KW-1185">Reference proteome</keyword>
<organism evidence="4 5">
    <name type="scientific">Priapulus caudatus</name>
    <name type="common">Priapulid worm</name>
    <dbReference type="NCBI Taxonomy" id="37621"/>
    <lineage>
        <taxon>Eukaryota</taxon>
        <taxon>Metazoa</taxon>
        <taxon>Ecdysozoa</taxon>
        <taxon>Scalidophora</taxon>
        <taxon>Priapulida</taxon>
        <taxon>Priapulimorpha</taxon>
        <taxon>Priapulimorphida</taxon>
        <taxon>Priapulidae</taxon>
        <taxon>Priapulus</taxon>
    </lineage>
</organism>
<reference evidence="5" key="1">
    <citation type="submission" date="2025-08" db="UniProtKB">
        <authorList>
            <consortium name="RefSeq"/>
        </authorList>
    </citation>
    <scope>IDENTIFICATION</scope>
</reference>
<accession>A0ABM1E2Z3</accession>
<dbReference type="Proteomes" id="UP000695022">
    <property type="component" value="Unplaced"/>
</dbReference>
<feature type="domain" description="DUF5523" evidence="3">
    <location>
        <begin position="201"/>
        <end position="453"/>
    </location>
</feature>
<evidence type="ECO:0000313" key="5">
    <source>
        <dbReference type="RefSeq" id="XP_014666564.1"/>
    </source>
</evidence>
<evidence type="ECO:0000313" key="4">
    <source>
        <dbReference type="Proteomes" id="UP000695022"/>
    </source>
</evidence>
<gene>
    <name evidence="5" type="primary">LOC106808379</name>
</gene>
<dbReference type="GeneID" id="106808379"/>